<gene>
    <name evidence="1" type="ORF">C7S16_7147</name>
</gene>
<comment type="caution">
    <text evidence="1">The sequence shown here is derived from an EMBL/GenBank/DDBJ whole genome shotgun (WGS) entry which is preliminary data.</text>
</comment>
<dbReference type="Proteomes" id="UP001272137">
    <property type="component" value="Unassembled WGS sequence"/>
</dbReference>
<evidence type="ECO:0000313" key="2">
    <source>
        <dbReference type="Proteomes" id="UP001272137"/>
    </source>
</evidence>
<dbReference type="AlphaFoldDB" id="A0AAW9CXB9"/>
<name>A0AAW9CXB9_BURTH</name>
<proteinExistence type="predicted"/>
<dbReference type="EMBL" id="QXCT01000001">
    <property type="protein sequence ID" value="MDW9253472.1"/>
    <property type="molecule type" value="Genomic_DNA"/>
</dbReference>
<sequence>MAIASAHAAIASLRHRRQAPLSVEPAAMRRRAASATAHQAATGRARRMDVAPPARAQAHACACAAN</sequence>
<evidence type="ECO:0000313" key="1">
    <source>
        <dbReference type="EMBL" id="MDW9253472.1"/>
    </source>
</evidence>
<organism evidence="1 2">
    <name type="scientific">Burkholderia thailandensis</name>
    <dbReference type="NCBI Taxonomy" id="57975"/>
    <lineage>
        <taxon>Bacteria</taxon>
        <taxon>Pseudomonadati</taxon>
        <taxon>Pseudomonadota</taxon>
        <taxon>Betaproteobacteria</taxon>
        <taxon>Burkholderiales</taxon>
        <taxon>Burkholderiaceae</taxon>
        <taxon>Burkholderia</taxon>
        <taxon>pseudomallei group</taxon>
    </lineage>
</organism>
<reference evidence="1" key="1">
    <citation type="submission" date="2018-08" db="EMBL/GenBank/DDBJ databases">
        <title>Identification of Burkholderia cepacia strains that express a Burkholderia pseudomallei-like capsular polysaccharide.</title>
        <authorList>
            <person name="Burtnick M.N."/>
            <person name="Vongsouvath M."/>
            <person name="Newton P."/>
            <person name="Wuthiekanun V."/>
            <person name="Limmathurotsakul D."/>
            <person name="Brett P.J."/>
            <person name="Chantratita N."/>
            <person name="Dance D.A."/>
        </authorList>
    </citation>
    <scope>NUCLEOTIDE SEQUENCE</scope>
    <source>
        <strain evidence="1">SBXCC001</strain>
    </source>
</reference>
<accession>A0AAW9CXB9</accession>
<protein>
    <submittedName>
        <fullName evidence="1">Uncharacterized protein</fullName>
    </submittedName>
</protein>